<proteinExistence type="predicted"/>
<dbReference type="Proteomes" id="UP000015001">
    <property type="component" value="Unassembled WGS sequence"/>
</dbReference>
<comment type="caution">
    <text evidence="2">The sequence shown here is derived from an EMBL/GenBank/DDBJ whole genome shotgun (WGS) entry which is preliminary data.</text>
</comment>
<evidence type="ECO:0000256" key="1">
    <source>
        <dbReference type="SAM" id="MobiDB-lite"/>
    </source>
</evidence>
<dbReference type="AlphaFoldDB" id="S4MR63"/>
<accession>S4MR63</accession>
<gene>
    <name evidence="2" type="ORF">STAFG_0912</name>
</gene>
<name>S4MR63_9ACTN</name>
<feature type="region of interest" description="Disordered" evidence="1">
    <location>
        <begin position="63"/>
        <end position="88"/>
    </location>
</feature>
<evidence type="ECO:0000313" key="3">
    <source>
        <dbReference type="Proteomes" id="UP000015001"/>
    </source>
</evidence>
<dbReference type="EMBL" id="AOPY01001284">
    <property type="protein sequence ID" value="EPJ42033.1"/>
    <property type="molecule type" value="Genomic_DNA"/>
</dbReference>
<sequence length="88" mass="9364">MRIPAPRWHGRVSRPGGSPRPCVPGFSPFWPGRASRRCSGPCRSGPCPVSSCGVPGGWGEVPARPAAPRRPRYPARVKGSYAESRGLA</sequence>
<organism evidence="2 3">
    <name type="scientific">Streptomyces afghaniensis 772</name>
    <dbReference type="NCBI Taxonomy" id="1283301"/>
    <lineage>
        <taxon>Bacteria</taxon>
        <taxon>Bacillati</taxon>
        <taxon>Actinomycetota</taxon>
        <taxon>Actinomycetes</taxon>
        <taxon>Kitasatosporales</taxon>
        <taxon>Streptomycetaceae</taxon>
        <taxon>Streptomyces</taxon>
    </lineage>
</organism>
<dbReference type="HOGENOM" id="CLU_2467533_0_0_11"/>
<keyword evidence="3" id="KW-1185">Reference proteome</keyword>
<protein>
    <submittedName>
        <fullName evidence="2">Uncharacterized protein</fullName>
    </submittedName>
</protein>
<evidence type="ECO:0000313" key="2">
    <source>
        <dbReference type="EMBL" id="EPJ42033.1"/>
    </source>
</evidence>
<reference evidence="2 3" key="1">
    <citation type="submission" date="2013-02" db="EMBL/GenBank/DDBJ databases">
        <title>Draft Genome Sequence of Streptomyces afghaniensis, Which Produces Compounds of the Julimycin B-Complex.</title>
        <authorList>
            <person name="Gruening B.A."/>
            <person name="Praeg A."/>
            <person name="Erxleben A."/>
            <person name="Guenther S."/>
            <person name="Fiedler H.-P."/>
            <person name="Goodfellow M."/>
            <person name="Mueller M."/>
        </authorList>
    </citation>
    <scope>NUCLEOTIDE SEQUENCE [LARGE SCALE GENOMIC DNA]</scope>
    <source>
        <strain evidence="2 3">772</strain>
    </source>
</reference>